<name>X1QTE2_9ZZZZ</name>
<dbReference type="InterPro" id="IPR046938">
    <property type="entry name" value="DNA_clamp_sf"/>
</dbReference>
<organism evidence="2">
    <name type="scientific">marine sediment metagenome</name>
    <dbReference type="NCBI Taxonomy" id="412755"/>
    <lineage>
        <taxon>unclassified sequences</taxon>
        <taxon>metagenomes</taxon>
        <taxon>ecological metagenomes</taxon>
    </lineage>
</organism>
<accession>X1QTE2</accession>
<dbReference type="SUPFAM" id="SSF55979">
    <property type="entry name" value="DNA clamp"/>
    <property type="match status" value="1"/>
</dbReference>
<comment type="caution">
    <text evidence="2">The sequence shown here is derived from an EMBL/GenBank/DDBJ whole genome shotgun (WGS) entry which is preliminary data.</text>
</comment>
<dbReference type="GO" id="GO:0003677">
    <property type="term" value="F:DNA binding"/>
    <property type="evidence" value="ECO:0007669"/>
    <property type="project" value="InterPro"/>
</dbReference>
<gene>
    <name evidence="2" type="ORF">S06H3_61633</name>
</gene>
<feature type="non-terminal residue" evidence="2">
    <location>
        <position position="116"/>
    </location>
</feature>
<evidence type="ECO:0000259" key="1">
    <source>
        <dbReference type="Pfam" id="PF00705"/>
    </source>
</evidence>
<dbReference type="EMBL" id="BARV01040455">
    <property type="protein sequence ID" value="GAI54180.1"/>
    <property type="molecule type" value="Genomic_DNA"/>
</dbReference>
<dbReference type="InterPro" id="IPR022648">
    <property type="entry name" value="Pr_cel_nuc_antig_N"/>
</dbReference>
<dbReference type="Gene3D" id="3.90.920.10">
    <property type="entry name" value="DNA primase, PRIM domain"/>
    <property type="match status" value="1"/>
</dbReference>
<dbReference type="AlphaFoldDB" id="X1QTE2"/>
<evidence type="ECO:0000313" key="2">
    <source>
        <dbReference type="EMBL" id="GAI54180.1"/>
    </source>
</evidence>
<feature type="domain" description="Proliferating cell nuclear antigen PCNA N-terminal" evidence="1">
    <location>
        <begin position="3"/>
        <end position="59"/>
    </location>
</feature>
<protein>
    <recommendedName>
        <fullName evidence="1">Proliferating cell nuclear antigen PCNA N-terminal domain-containing protein</fullName>
    </recommendedName>
</protein>
<sequence>MLVKLENPVQLSRVVELISELVTEVRIKISDIGLSIVAMDPANVAMVGFWLPKTAFSLFEAGEVMPDLILVSPRHLFRAPYSLHEKTALASVVLKPEEIKNFQPTDADPLKAKVRE</sequence>
<dbReference type="GO" id="GO:0006275">
    <property type="term" value="P:regulation of DNA replication"/>
    <property type="evidence" value="ECO:0007669"/>
    <property type="project" value="InterPro"/>
</dbReference>
<dbReference type="PROSITE" id="PS01251">
    <property type="entry name" value="PCNA_1"/>
    <property type="match status" value="1"/>
</dbReference>
<dbReference type="InterPro" id="IPR022659">
    <property type="entry name" value="Pr_cel_nuc_antig_CS"/>
</dbReference>
<dbReference type="SUPFAM" id="SSF56747">
    <property type="entry name" value="Prim-pol domain"/>
    <property type="match status" value="1"/>
</dbReference>
<proteinExistence type="predicted"/>
<dbReference type="Gene3D" id="3.70.10.10">
    <property type="match status" value="1"/>
</dbReference>
<dbReference type="Pfam" id="PF00705">
    <property type="entry name" value="PCNA_N"/>
    <property type="match status" value="1"/>
</dbReference>
<reference evidence="2" key="1">
    <citation type="journal article" date="2014" name="Front. Microbiol.">
        <title>High frequency of phylogenetically diverse reductive dehalogenase-homologous genes in deep subseafloor sedimentary metagenomes.</title>
        <authorList>
            <person name="Kawai M."/>
            <person name="Futagami T."/>
            <person name="Toyoda A."/>
            <person name="Takaki Y."/>
            <person name="Nishi S."/>
            <person name="Hori S."/>
            <person name="Arai W."/>
            <person name="Tsubouchi T."/>
            <person name="Morono Y."/>
            <person name="Uchiyama I."/>
            <person name="Ito T."/>
            <person name="Fujiyama A."/>
            <person name="Inagaki F."/>
            <person name="Takami H."/>
        </authorList>
    </citation>
    <scope>NUCLEOTIDE SEQUENCE</scope>
    <source>
        <strain evidence="2">Expedition CK06-06</strain>
    </source>
</reference>